<proteinExistence type="predicted"/>
<feature type="transmembrane region" description="Helical" evidence="2">
    <location>
        <begin position="58"/>
        <end position="78"/>
    </location>
</feature>
<evidence type="ECO:0000313" key="4">
    <source>
        <dbReference type="Proteomes" id="UP000538666"/>
    </source>
</evidence>
<evidence type="ECO:0000256" key="2">
    <source>
        <dbReference type="SAM" id="Phobius"/>
    </source>
</evidence>
<accession>A0A841K420</accession>
<comment type="caution">
    <text evidence="3">The sequence shown here is derived from an EMBL/GenBank/DDBJ whole genome shotgun (WGS) entry which is preliminary data.</text>
</comment>
<keyword evidence="2" id="KW-0812">Transmembrane</keyword>
<reference evidence="3 4" key="1">
    <citation type="submission" date="2020-08" db="EMBL/GenBank/DDBJ databases">
        <title>Genomic Encyclopedia of Type Strains, Phase IV (KMG-IV): sequencing the most valuable type-strain genomes for metagenomic binning, comparative biology and taxonomic classification.</title>
        <authorList>
            <person name="Goeker M."/>
        </authorList>
    </citation>
    <scope>NUCLEOTIDE SEQUENCE [LARGE SCALE GENOMIC DNA]</scope>
    <source>
        <strain evidence="3 4">DSM 103733</strain>
    </source>
</reference>
<dbReference type="RefSeq" id="WP_050061538.1">
    <property type="nucleotide sequence ID" value="NZ_JACHEK010000006.1"/>
</dbReference>
<keyword evidence="2" id="KW-1133">Transmembrane helix</keyword>
<evidence type="ECO:0000256" key="1">
    <source>
        <dbReference type="SAM" id="MobiDB-lite"/>
    </source>
</evidence>
<dbReference type="EMBL" id="JACHEK010000006">
    <property type="protein sequence ID" value="MBB6145378.1"/>
    <property type="molecule type" value="Genomic_DNA"/>
</dbReference>
<gene>
    <name evidence="3" type="ORF">HNQ77_003336</name>
</gene>
<organism evidence="3 4">
    <name type="scientific">Silvibacterium bohemicum</name>
    <dbReference type="NCBI Taxonomy" id="1577686"/>
    <lineage>
        <taxon>Bacteria</taxon>
        <taxon>Pseudomonadati</taxon>
        <taxon>Acidobacteriota</taxon>
        <taxon>Terriglobia</taxon>
        <taxon>Terriglobales</taxon>
        <taxon>Acidobacteriaceae</taxon>
        <taxon>Silvibacterium</taxon>
    </lineage>
</organism>
<name>A0A841K420_9BACT</name>
<keyword evidence="4" id="KW-1185">Reference proteome</keyword>
<sequence>MRDRESPDRESPHRDELDALLDAALATYADPASSSDIASQVFASVRESGRCRRRYGRLPWAIAVPVFAALLMMVLIPMRHARSRGRTSTTVANLSSPFERPQPLAHHPATPQERPSEPAQTQAAPLVDRGVSPHRTAPLPIQSQQPSDKSLPKQEVFPTPAPLSKDEQALVAFVDRSPGKVAQAVAQSQQQPVEPIDIAAIRIQPIDTSLNAASGNGGN</sequence>
<dbReference type="Proteomes" id="UP000538666">
    <property type="component" value="Unassembled WGS sequence"/>
</dbReference>
<dbReference type="AlphaFoldDB" id="A0A841K420"/>
<feature type="region of interest" description="Disordered" evidence="1">
    <location>
        <begin position="82"/>
        <end position="163"/>
    </location>
</feature>
<keyword evidence="2" id="KW-0472">Membrane</keyword>
<evidence type="ECO:0000313" key="3">
    <source>
        <dbReference type="EMBL" id="MBB6145378.1"/>
    </source>
</evidence>
<feature type="compositionally biased region" description="Polar residues" evidence="1">
    <location>
        <begin position="86"/>
        <end position="96"/>
    </location>
</feature>
<protein>
    <submittedName>
        <fullName evidence="3">Uncharacterized protein</fullName>
    </submittedName>
</protein>